<sequence length="261" mass="29064">MKKWIFSTLSKQLICAILFVQLAGCGTLMRGESTEEVYRGVDTDIRNTTNAFMWLFTAGILPIFSVISMPFDAVIDTLLLPVDLAMSNSPKVFKQPSANYVPVFAVNMTGQPDVDYTIRKKSTGEILTQSRSRVIPQAGSASGKLDKASLMTKDNPSIPPESVTISWDAGTRLLQAETTDISDFTESYTRDESLLKAVSVIAIFFPCNRVMLVNYDSEFYNYDFIHKKAIQDVFQKLQSLSERSQCSASGQITLMMEGAWK</sequence>
<dbReference type="Proteomes" id="UP000198841">
    <property type="component" value="Unassembled WGS sequence"/>
</dbReference>
<name>A0A1I4AZ29_9GAMM</name>
<keyword evidence="1" id="KW-1133">Transmembrane helix</keyword>
<gene>
    <name evidence="2" type="ORF">SAMN05518863_108190</name>
</gene>
<evidence type="ECO:0000313" key="3">
    <source>
        <dbReference type="Proteomes" id="UP000198841"/>
    </source>
</evidence>
<keyword evidence="3" id="KW-1185">Reference proteome</keyword>
<keyword evidence="1" id="KW-0472">Membrane</keyword>
<accession>A0A1I4AZ29</accession>
<feature type="transmembrane region" description="Helical" evidence="1">
    <location>
        <begin position="51"/>
        <end position="71"/>
    </location>
</feature>
<evidence type="ECO:0000313" key="2">
    <source>
        <dbReference type="EMBL" id="SFK61091.1"/>
    </source>
</evidence>
<reference evidence="2 3" key="1">
    <citation type="submission" date="2016-10" db="EMBL/GenBank/DDBJ databases">
        <authorList>
            <person name="Varghese N."/>
            <person name="Submissions S."/>
        </authorList>
    </citation>
    <scope>NUCLEOTIDE SEQUENCE [LARGE SCALE GENOMIC DNA]</scope>
    <source>
        <strain evidence="2 3">YR512</strain>
    </source>
</reference>
<organism evidence="2 3">
    <name type="scientific">Candidatus Pantoea symbiotica</name>
    <dbReference type="NCBI Taxonomy" id="1884370"/>
    <lineage>
        <taxon>Bacteria</taxon>
        <taxon>Pseudomonadati</taxon>
        <taxon>Pseudomonadota</taxon>
        <taxon>Gammaproteobacteria</taxon>
        <taxon>Enterobacterales</taxon>
        <taxon>Erwiniaceae</taxon>
        <taxon>Pantoea</taxon>
    </lineage>
</organism>
<dbReference type="RefSeq" id="WP_008103772.1">
    <property type="nucleotide sequence ID" value="NZ_FOSD01000008.1"/>
</dbReference>
<comment type="caution">
    <text evidence="2">The sequence shown here is derived from an EMBL/GenBank/DDBJ whole genome shotgun (WGS) entry which is preliminary data.</text>
</comment>
<protein>
    <submittedName>
        <fullName evidence="2">Uncharacterized conserved protein YceK</fullName>
    </submittedName>
</protein>
<evidence type="ECO:0000256" key="1">
    <source>
        <dbReference type="SAM" id="Phobius"/>
    </source>
</evidence>
<proteinExistence type="predicted"/>
<keyword evidence="1" id="KW-0812">Transmembrane</keyword>
<dbReference type="EMBL" id="FOSD01000008">
    <property type="protein sequence ID" value="SFK61091.1"/>
    <property type="molecule type" value="Genomic_DNA"/>
</dbReference>